<dbReference type="EMBL" id="BKCJ010003567">
    <property type="protein sequence ID" value="GEU55868.1"/>
    <property type="molecule type" value="Genomic_DNA"/>
</dbReference>
<accession>A0A6L2L2C1</accession>
<proteinExistence type="predicted"/>
<comment type="caution">
    <text evidence="2">The sequence shown here is derived from an EMBL/GenBank/DDBJ whole genome shotgun (WGS) entry which is preliminary data.</text>
</comment>
<feature type="region of interest" description="Disordered" evidence="1">
    <location>
        <begin position="1"/>
        <end position="69"/>
    </location>
</feature>
<sequence>MSSNEASSRVTYTSISSDYEEPPDVRSPRIVVYGYDGLPMHPVDPPSPDYVPSPKEPEQAPLSSDYMPGPEYPEYLALYDEEVPIKDQPYAVADSPIALSSGYLVESDPKENSKDESEDGPMDCPADGEMVMMMMMMTPLMMTRRRRRSTWLRLTLSLHPLLTMSPLLRRQSCLRPMSLRLHHHHHLQAVFAYTCTSITTITASTISLYLPPPVPTSLPLPSPPLPLLPASLFIPPPVDRKEDILEAELPTHKRLCLTALTSRYKVGESSIAVRPIGDHRTDYGFIGTLDADTKRQRVEEVGYDIRDVWVDPTEAVEEIVL</sequence>
<gene>
    <name evidence="2" type="ORF">Tci_027846</name>
</gene>
<organism evidence="2">
    <name type="scientific">Tanacetum cinerariifolium</name>
    <name type="common">Dalmatian daisy</name>
    <name type="synonym">Chrysanthemum cinerariifolium</name>
    <dbReference type="NCBI Taxonomy" id="118510"/>
    <lineage>
        <taxon>Eukaryota</taxon>
        <taxon>Viridiplantae</taxon>
        <taxon>Streptophyta</taxon>
        <taxon>Embryophyta</taxon>
        <taxon>Tracheophyta</taxon>
        <taxon>Spermatophyta</taxon>
        <taxon>Magnoliopsida</taxon>
        <taxon>eudicotyledons</taxon>
        <taxon>Gunneridae</taxon>
        <taxon>Pentapetalae</taxon>
        <taxon>asterids</taxon>
        <taxon>campanulids</taxon>
        <taxon>Asterales</taxon>
        <taxon>Asteraceae</taxon>
        <taxon>Asteroideae</taxon>
        <taxon>Anthemideae</taxon>
        <taxon>Anthemidinae</taxon>
        <taxon>Tanacetum</taxon>
    </lineage>
</organism>
<feature type="compositionally biased region" description="Pro residues" evidence="1">
    <location>
        <begin position="42"/>
        <end position="51"/>
    </location>
</feature>
<protein>
    <submittedName>
        <fullName evidence="2">Uncharacterized protein</fullName>
    </submittedName>
</protein>
<feature type="region of interest" description="Disordered" evidence="1">
    <location>
        <begin position="102"/>
        <end position="123"/>
    </location>
</feature>
<name>A0A6L2L2C1_TANCI</name>
<reference evidence="2" key="1">
    <citation type="journal article" date="2019" name="Sci. Rep.">
        <title>Draft genome of Tanacetum cinerariifolium, the natural source of mosquito coil.</title>
        <authorList>
            <person name="Yamashiro T."/>
            <person name="Shiraishi A."/>
            <person name="Satake H."/>
            <person name="Nakayama K."/>
        </authorList>
    </citation>
    <scope>NUCLEOTIDE SEQUENCE</scope>
</reference>
<dbReference type="AlphaFoldDB" id="A0A6L2L2C1"/>
<feature type="compositionally biased region" description="Polar residues" evidence="1">
    <location>
        <begin position="1"/>
        <end position="17"/>
    </location>
</feature>
<evidence type="ECO:0000313" key="2">
    <source>
        <dbReference type="EMBL" id="GEU55868.1"/>
    </source>
</evidence>
<evidence type="ECO:0000256" key="1">
    <source>
        <dbReference type="SAM" id="MobiDB-lite"/>
    </source>
</evidence>